<accession>A0A1F4TPI4</accession>
<gene>
    <name evidence="2" type="ORF">A2462_04630</name>
</gene>
<dbReference type="Proteomes" id="UP000177309">
    <property type="component" value="Unassembled WGS sequence"/>
</dbReference>
<comment type="caution">
    <text evidence="2">The sequence shown here is derived from an EMBL/GenBank/DDBJ whole genome shotgun (WGS) entry which is preliminary data.</text>
</comment>
<sequence>MINLPEKISAEIDNIEKSLANLSSPLKKKKKSIIEIAGMAAFIQNIYNGIENILKQILKSKNVSVAHPEIWHKELLEKSVKNNIIPDELAEALYEYLTFRHFFIHSYSFMLDKKKVVALANNINKLWQKFLGEIKPYR</sequence>
<dbReference type="InterPro" id="IPR048769">
    <property type="entry name" value="HepT-like_dom"/>
</dbReference>
<dbReference type="AlphaFoldDB" id="A0A1F4TPI4"/>
<proteinExistence type="predicted"/>
<name>A0A1F4TPI4_UNCSA</name>
<feature type="domain" description="HepT-like" evidence="1">
    <location>
        <begin position="39"/>
        <end position="137"/>
    </location>
</feature>
<dbReference type="EMBL" id="MEUI01000014">
    <property type="protein sequence ID" value="OGC34598.1"/>
    <property type="molecule type" value="Genomic_DNA"/>
</dbReference>
<reference evidence="2 3" key="1">
    <citation type="journal article" date="2016" name="Nat. Commun.">
        <title>Thousands of microbial genomes shed light on interconnected biogeochemical processes in an aquifer system.</title>
        <authorList>
            <person name="Anantharaman K."/>
            <person name="Brown C.T."/>
            <person name="Hug L.A."/>
            <person name="Sharon I."/>
            <person name="Castelle C.J."/>
            <person name="Probst A.J."/>
            <person name="Thomas B.C."/>
            <person name="Singh A."/>
            <person name="Wilkins M.J."/>
            <person name="Karaoz U."/>
            <person name="Brodie E.L."/>
            <person name="Williams K.H."/>
            <person name="Hubbard S.S."/>
            <person name="Banfield J.F."/>
        </authorList>
    </citation>
    <scope>NUCLEOTIDE SEQUENCE [LARGE SCALE GENOMIC DNA]</scope>
</reference>
<evidence type="ECO:0000313" key="3">
    <source>
        <dbReference type="Proteomes" id="UP000177309"/>
    </source>
</evidence>
<dbReference type="Pfam" id="PF20797">
    <property type="entry name" value="HepT-like_2"/>
    <property type="match status" value="1"/>
</dbReference>
<protein>
    <recommendedName>
        <fullName evidence="1">HepT-like domain-containing protein</fullName>
    </recommendedName>
</protein>
<dbReference type="Gene3D" id="1.20.120.580">
    <property type="entry name" value="bsu32300-like"/>
    <property type="match status" value="1"/>
</dbReference>
<organism evidence="2 3">
    <name type="scientific">candidate division WOR-1 bacterium RIFOXYC2_FULL_41_25</name>
    <dbReference type="NCBI Taxonomy" id="1802586"/>
    <lineage>
        <taxon>Bacteria</taxon>
        <taxon>Bacillati</taxon>
        <taxon>Saganbacteria</taxon>
    </lineage>
</organism>
<dbReference type="InterPro" id="IPR037038">
    <property type="entry name" value="HepT-like_sf"/>
</dbReference>
<evidence type="ECO:0000313" key="2">
    <source>
        <dbReference type="EMBL" id="OGC34598.1"/>
    </source>
</evidence>
<evidence type="ECO:0000259" key="1">
    <source>
        <dbReference type="Pfam" id="PF20797"/>
    </source>
</evidence>